<feature type="region of interest" description="Disordered" evidence="1">
    <location>
        <begin position="47"/>
        <end position="237"/>
    </location>
</feature>
<sequence length="733" mass="82982">MTSPLSPPCSSSQPTKLDTEALATLIRQLKRSPESPSRLTLPPIMGVIDEQDEEDDAQTTRVIVEEVDSASNSSTTPSPDTLSDRSGLYDIPEEDEDEESSIEQIDRNLWVINEESEEENTQKETRFDGCVDDEDETHGDENTPPNSTYSPPVDPYSPPPPSPCMTHIPSPTLPDDPSIPINLTYECYPEEAESSQSTCGKESSPLSEVTSSSDQFSDAETEQQEEGSSSVTPYYDSSIILPQRRRRRTLGELEQYRKFAMNKAAWKSYQEAKALEEQRRIREREEREGLWMKYRYGGREQWSDRPDLITRAQSFPPTTRTNTEPIFATLYAGPSSDTANEEGFTPTPSFTSSWYIDDIEDGDEDQIQHVEYVSSPQYFSSIVHQNQDEEEEVFSPVSEQIQTPALPTNESRRFFPSATQIFGSPSSSYPSYDSTSTTYEEEPVITSPTYGLGLGLGLSGMTSTQTHRSKPNMGMSFDQMIKYEEGKQTLEEDEISLVELPIRVIFPERTFEEFKAAGREYTRKYKEEQNNQKDSGSLIESQPESGHEQDSQDRCDYREDLDGLPIPERGRSRSRIRRDEDMEARSTESYLTYTYNSSGSTSLNYSIEDHTHPKCFSTGYMSDIAEREERGSLIGHDEVPNRTDSTSPDSPYSSGDEHQELDIARRFSASPEDMNPGYLGEEEEVAMDSRRRHSAPGKLPSYCSEGMDELKEDMEDELSLARVRPRSECSNYV</sequence>
<feature type="compositionally biased region" description="Pro residues" evidence="1">
    <location>
        <begin position="152"/>
        <end position="163"/>
    </location>
</feature>
<dbReference type="EMBL" id="KI894018">
    <property type="protein sequence ID" value="OCF29488.1"/>
    <property type="molecule type" value="Genomic_DNA"/>
</dbReference>
<reference evidence="3" key="4">
    <citation type="submission" date="2024-02" db="EMBL/GenBank/DDBJ databases">
        <title>Comparative genomics of Cryptococcus and Kwoniella reveals pathogenesis evolution and contrasting modes of karyotype evolution via chromosome fusion or intercentromeric recombination.</title>
        <authorList>
            <person name="Coelho M.A."/>
            <person name="David-Palma M."/>
            <person name="Shea T."/>
            <person name="Bowers K."/>
            <person name="McGinley-Smith S."/>
            <person name="Mohammad A.W."/>
            <person name="Gnirke A."/>
            <person name="Yurkov A.M."/>
            <person name="Nowrousian M."/>
            <person name="Sun S."/>
            <person name="Cuomo C.A."/>
            <person name="Heitman J."/>
        </authorList>
    </citation>
    <scope>NUCLEOTIDE SEQUENCE</scope>
    <source>
        <strain evidence="3">CBS 10118</strain>
    </source>
</reference>
<proteinExistence type="predicted"/>
<reference evidence="2" key="3">
    <citation type="submission" date="2014-01" db="EMBL/GenBank/DDBJ databases">
        <title>Evolution of pathogenesis and genome organization in the Tremellales.</title>
        <authorList>
            <person name="Cuomo C."/>
            <person name="Litvintseva A."/>
            <person name="Heitman J."/>
            <person name="Chen Y."/>
            <person name="Sun S."/>
            <person name="Springer D."/>
            <person name="Dromer F."/>
            <person name="Young S."/>
            <person name="Zeng Q."/>
            <person name="Chapman S."/>
            <person name="Gujja S."/>
            <person name="Saif S."/>
            <person name="Birren B."/>
        </authorList>
    </citation>
    <scope>NUCLEOTIDE SEQUENCE</scope>
    <source>
        <strain evidence="2">CBS 10118</strain>
    </source>
</reference>
<reference evidence="3" key="2">
    <citation type="submission" date="2013-07" db="EMBL/GenBank/DDBJ databases">
        <authorList>
            <consortium name="The Broad Institute Genome Sequencing Platform"/>
            <person name="Cuomo C."/>
            <person name="Litvintseva A."/>
            <person name="Chen Y."/>
            <person name="Heitman J."/>
            <person name="Sun S."/>
            <person name="Springer D."/>
            <person name="Dromer F."/>
            <person name="Young S.K."/>
            <person name="Zeng Q."/>
            <person name="Gargeya S."/>
            <person name="Fitzgerald M."/>
            <person name="Abouelleil A."/>
            <person name="Alvarado L."/>
            <person name="Berlin A.M."/>
            <person name="Chapman S.B."/>
            <person name="Dewar J."/>
            <person name="Goldberg J."/>
            <person name="Griggs A."/>
            <person name="Gujja S."/>
            <person name="Hansen M."/>
            <person name="Howarth C."/>
            <person name="Imamovic A."/>
            <person name="Larimer J."/>
            <person name="McCowan C."/>
            <person name="Murphy C."/>
            <person name="Pearson M."/>
            <person name="Priest M."/>
            <person name="Roberts A."/>
            <person name="Saif S."/>
            <person name="Shea T."/>
            <person name="Sykes S."/>
            <person name="Wortman J."/>
            <person name="Nusbaum C."/>
            <person name="Birren B."/>
        </authorList>
    </citation>
    <scope>NUCLEOTIDE SEQUENCE</scope>
    <source>
        <strain evidence="3">CBS 10118</strain>
    </source>
</reference>
<dbReference type="EMBL" id="CP144541">
    <property type="protein sequence ID" value="WVW80323.1"/>
    <property type="molecule type" value="Genomic_DNA"/>
</dbReference>
<feature type="compositionally biased region" description="Acidic residues" evidence="1">
    <location>
        <begin position="91"/>
        <end position="101"/>
    </location>
</feature>
<dbReference type="GeneID" id="30205393"/>
<feature type="compositionally biased region" description="Basic and acidic residues" evidence="1">
    <location>
        <begin position="120"/>
        <end position="129"/>
    </location>
</feature>
<feature type="compositionally biased region" description="Polar residues" evidence="1">
    <location>
        <begin position="532"/>
        <end position="544"/>
    </location>
</feature>
<evidence type="ECO:0000313" key="2">
    <source>
        <dbReference type="EMBL" id="OCF29488.1"/>
    </source>
</evidence>
<feature type="compositionally biased region" description="Low complexity" evidence="1">
    <location>
        <begin position="203"/>
        <end position="213"/>
    </location>
</feature>
<feature type="region of interest" description="Disordered" evidence="1">
    <location>
        <begin position="632"/>
        <end position="661"/>
    </location>
</feature>
<organism evidence="2">
    <name type="scientific">Kwoniella bestiolae CBS 10118</name>
    <dbReference type="NCBI Taxonomy" id="1296100"/>
    <lineage>
        <taxon>Eukaryota</taxon>
        <taxon>Fungi</taxon>
        <taxon>Dikarya</taxon>
        <taxon>Basidiomycota</taxon>
        <taxon>Agaricomycotina</taxon>
        <taxon>Tremellomycetes</taxon>
        <taxon>Tremellales</taxon>
        <taxon>Cryptococcaceae</taxon>
        <taxon>Kwoniella</taxon>
    </lineage>
</organism>
<evidence type="ECO:0000313" key="3">
    <source>
        <dbReference type="EMBL" id="WVW80323.1"/>
    </source>
</evidence>
<name>A0A1B9GEQ6_9TREE</name>
<keyword evidence="4" id="KW-1185">Reference proteome</keyword>
<dbReference type="RefSeq" id="XP_019050558.1">
    <property type="nucleotide sequence ID" value="XM_019187680.1"/>
</dbReference>
<accession>A0A1B9GEQ6</accession>
<feature type="compositionally biased region" description="Low complexity" evidence="1">
    <location>
        <begin position="69"/>
        <end position="86"/>
    </location>
</feature>
<dbReference type="OrthoDB" id="2565361at2759"/>
<dbReference type="VEuPathDB" id="FungiDB:I302_00994"/>
<reference evidence="2" key="1">
    <citation type="submission" date="2013-07" db="EMBL/GenBank/DDBJ databases">
        <title>The Genome Sequence of Cryptococcus bestiolae CBS10118.</title>
        <authorList>
            <consortium name="The Broad Institute Genome Sequencing Platform"/>
            <person name="Cuomo C."/>
            <person name="Litvintseva A."/>
            <person name="Chen Y."/>
            <person name="Heitman J."/>
            <person name="Sun S."/>
            <person name="Springer D."/>
            <person name="Dromer F."/>
            <person name="Young S.K."/>
            <person name="Zeng Q."/>
            <person name="Gargeya S."/>
            <person name="Fitzgerald M."/>
            <person name="Abouelleil A."/>
            <person name="Alvarado L."/>
            <person name="Berlin A.M."/>
            <person name="Chapman S.B."/>
            <person name="Dewar J."/>
            <person name="Goldberg J."/>
            <person name="Griggs A."/>
            <person name="Gujja S."/>
            <person name="Hansen M."/>
            <person name="Howarth C."/>
            <person name="Imamovic A."/>
            <person name="Larimer J."/>
            <person name="McCowan C."/>
            <person name="Murphy C."/>
            <person name="Pearson M."/>
            <person name="Priest M."/>
            <person name="Roberts A."/>
            <person name="Saif S."/>
            <person name="Shea T."/>
            <person name="Sykes S."/>
            <person name="Wortman J."/>
            <person name="Nusbaum C."/>
            <person name="Birren B."/>
        </authorList>
    </citation>
    <scope>NUCLEOTIDE SEQUENCE [LARGE SCALE GENOMIC DNA]</scope>
    <source>
        <strain evidence="2">CBS 10118</strain>
    </source>
</reference>
<feature type="compositionally biased region" description="Basic and acidic residues" evidence="1">
    <location>
        <begin position="545"/>
        <end position="561"/>
    </location>
</feature>
<dbReference type="KEGG" id="kbi:30205393"/>
<gene>
    <name evidence="2" type="ORF">I302_00994</name>
    <name evidence="3" type="ORF">I302_102302</name>
</gene>
<feature type="region of interest" description="Disordered" evidence="1">
    <location>
        <begin position="686"/>
        <end position="705"/>
    </location>
</feature>
<dbReference type="Proteomes" id="UP000092730">
    <property type="component" value="Chromosome 1"/>
</dbReference>
<evidence type="ECO:0000256" key="1">
    <source>
        <dbReference type="SAM" id="MobiDB-lite"/>
    </source>
</evidence>
<dbReference type="AlphaFoldDB" id="A0A1B9GEQ6"/>
<evidence type="ECO:0000313" key="4">
    <source>
        <dbReference type="Proteomes" id="UP000092730"/>
    </source>
</evidence>
<feature type="region of interest" description="Disordered" evidence="1">
    <location>
        <begin position="523"/>
        <end position="585"/>
    </location>
</feature>
<protein>
    <submittedName>
        <fullName evidence="2">Uncharacterized protein</fullName>
    </submittedName>
</protein>
<feature type="compositionally biased region" description="Basic and acidic residues" evidence="1">
    <location>
        <begin position="632"/>
        <end position="641"/>
    </location>
</feature>
<feature type="compositionally biased region" description="Low complexity" evidence="1">
    <location>
        <begin position="643"/>
        <end position="654"/>
    </location>
</feature>